<keyword evidence="2" id="KW-0949">S-adenosyl-L-methionine</keyword>
<dbReference type="PANTHER" id="PTHR11228:SF7">
    <property type="entry name" value="PQQA PEPTIDE CYCLASE"/>
    <property type="match status" value="1"/>
</dbReference>
<dbReference type="SUPFAM" id="SSF102114">
    <property type="entry name" value="Radical SAM enzymes"/>
    <property type="match status" value="1"/>
</dbReference>
<feature type="domain" description="Radical SAM core" evidence="6">
    <location>
        <begin position="79"/>
        <end position="284"/>
    </location>
</feature>
<dbReference type="Pfam" id="PF04055">
    <property type="entry name" value="Radical_SAM"/>
    <property type="match status" value="1"/>
</dbReference>
<dbReference type="Gene3D" id="3.20.20.70">
    <property type="entry name" value="Aldolase class I"/>
    <property type="match status" value="1"/>
</dbReference>
<proteinExistence type="predicted"/>
<accession>A0A0F3H035</accession>
<reference evidence="7 8" key="1">
    <citation type="submission" date="2015-02" db="EMBL/GenBank/DDBJ databases">
        <title>Single-cell genomics of uncultivated deep-branching MTB reveals a conserved set of magnetosome genes.</title>
        <authorList>
            <person name="Kolinko S."/>
            <person name="Richter M."/>
            <person name="Glockner F.O."/>
            <person name="Brachmann A."/>
            <person name="Schuler D."/>
        </authorList>
    </citation>
    <scope>NUCLEOTIDE SEQUENCE [LARGE SCALE GENOMIC DNA]</scope>
    <source>
        <strain evidence="7">TM-1</strain>
    </source>
</reference>
<dbReference type="GO" id="GO:0051536">
    <property type="term" value="F:iron-sulfur cluster binding"/>
    <property type="evidence" value="ECO:0007669"/>
    <property type="project" value="UniProtKB-KW"/>
</dbReference>
<evidence type="ECO:0000256" key="2">
    <source>
        <dbReference type="ARBA" id="ARBA00022691"/>
    </source>
</evidence>
<evidence type="ECO:0000313" key="7">
    <source>
        <dbReference type="EMBL" id="KJU87526.1"/>
    </source>
</evidence>
<evidence type="ECO:0000256" key="5">
    <source>
        <dbReference type="ARBA" id="ARBA00023014"/>
    </source>
</evidence>
<keyword evidence="4" id="KW-0408">Iron</keyword>
<dbReference type="InterPro" id="IPR013785">
    <property type="entry name" value="Aldolase_TIM"/>
</dbReference>
<evidence type="ECO:0000256" key="4">
    <source>
        <dbReference type="ARBA" id="ARBA00023004"/>
    </source>
</evidence>
<keyword evidence="5" id="KW-0411">Iron-sulfur</keyword>
<dbReference type="InterPro" id="IPR007197">
    <property type="entry name" value="rSAM"/>
</dbReference>
<dbReference type="GO" id="GO:0046872">
    <property type="term" value="F:metal ion binding"/>
    <property type="evidence" value="ECO:0007669"/>
    <property type="project" value="UniProtKB-KW"/>
</dbReference>
<dbReference type="CDD" id="cd01335">
    <property type="entry name" value="Radical_SAM"/>
    <property type="match status" value="1"/>
</dbReference>
<evidence type="ECO:0000256" key="1">
    <source>
        <dbReference type="ARBA" id="ARBA00001966"/>
    </source>
</evidence>
<evidence type="ECO:0000259" key="6">
    <source>
        <dbReference type="PROSITE" id="PS51918"/>
    </source>
</evidence>
<name>A0A0F3H035_9BACT</name>
<comment type="cofactor">
    <cofactor evidence="1">
        <name>[4Fe-4S] cluster</name>
        <dbReference type="ChEBI" id="CHEBI:49883"/>
    </cofactor>
</comment>
<keyword evidence="3" id="KW-0479">Metal-binding</keyword>
<dbReference type="SFLD" id="SFLDS00029">
    <property type="entry name" value="Radical_SAM"/>
    <property type="match status" value="1"/>
</dbReference>
<evidence type="ECO:0000313" key="8">
    <source>
        <dbReference type="Proteomes" id="UP000033423"/>
    </source>
</evidence>
<dbReference type="Proteomes" id="UP000033423">
    <property type="component" value="Unassembled WGS sequence"/>
</dbReference>
<dbReference type="PANTHER" id="PTHR11228">
    <property type="entry name" value="RADICAL SAM DOMAIN PROTEIN"/>
    <property type="match status" value="1"/>
</dbReference>
<comment type="caution">
    <text evidence="7">The sequence shown here is derived from an EMBL/GenBank/DDBJ whole genome shotgun (WGS) entry which is preliminary data.</text>
</comment>
<evidence type="ECO:0000256" key="3">
    <source>
        <dbReference type="ARBA" id="ARBA00022723"/>
    </source>
</evidence>
<protein>
    <submittedName>
        <fullName evidence="7">Radical SAM domain protein</fullName>
    </submittedName>
</protein>
<dbReference type="EMBL" id="LACI01000130">
    <property type="protein sequence ID" value="KJU87526.1"/>
    <property type="molecule type" value="Genomic_DNA"/>
</dbReference>
<dbReference type="InterPro" id="IPR050377">
    <property type="entry name" value="Radical_SAM_PqqE_MftC-like"/>
</dbReference>
<organism evidence="7 8">
    <name type="scientific">Candidatus Magnetobacterium bavaricum</name>
    <dbReference type="NCBI Taxonomy" id="29290"/>
    <lineage>
        <taxon>Bacteria</taxon>
        <taxon>Pseudomonadati</taxon>
        <taxon>Nitrospirota</taxon>
        <taxon>Thermodesulfovibrionia</taxon>
        <taxon>Thermodesulfovibrionales</taxon>
        <taxon>Candidatus Magnetobacteriaceae</taxon>
        <taxon>Candidatus Magnetobacterium</taxon>
    </lineage>
</organism>
<sequence length="345" mass="38076">MAPGCHLKLMETPCLYRADSDDLYEVDDTAFEFLAEAASDEGVLSNDNEFVDFCIEEGILRQTPLPIKRPPKRPTIEQSPLPSLRYLELQITDECNLSCRHCYIESSRSNRMAVAQICAVLGEFEDMQGLRVLITGGEPTMHPDFLRLNDLLPGFCLRKLLFTNGLSLDNHLLDILNVDEIIISLDGLQDGHEALRGLGTFNRTIEAIEASVRKGFATSVSTMVHALNVNDFDHMQQMFTNMGVKDWTVDIAAVAGNFRQHPSLKVSPAIGGKLLNYGFGGGIHSGHDAFACGYHLMSVLADGQAAKCAFYADQPVGNVRDGLRNCWQHVKPIPLSKQGRQGRGL</sequence>
<keyword evidence="8" id="KW-1185">Reference proteome</keyword>
<dbReference type="AlphaFoldDB" id="A0A0F3H035"/>
<dbReference type="GO" id="GO:0003824">
    <property type="term" value="F:catalytic activity"/>
    <property type="evidence" value="ECO:0007669"/>
    <property type="project" value="InterPro"/>
</dbReference>
<dbReference type="PROSITE" id="PS51918">
    <property type="entry name" value="RADICAL_SAM"/>
    <property type="match status" value="1"/>
</dbReference>
<dbReference type="InterPro" id="IPR058240">
    <property type="entry name" value="rSAM_sf"/>
</dbReference>
<gene>
    <name evidence="7" type="ORF">MBAV_000280</name>
</gene>
<dbReference type="SFLD" id="SFLDG01067">
    <property type="entry name" value="SPASM/twitch_domain_containing"/>
    <property type="match status" value="1"/>
</dbReference>